<keyword evidence="3 7" id="KW-0732">Signal</keyword>
<reference evidence="9 10" key="1">
    <citation type="journal article" date="2015" name="Stand. Genomic Sci.">
        <title>Genomic Encyclopedia of Bacterial and Archaeal Type Strains, Phase III: the genomes of soil and plant-associated and newly described type strains.</title>
        <authorList>
            <person name="Whitman W.B."/>
            <person name="Woyke T."/>
            <person name="Klenk H.P."/>
            <person name="Zhou Y."/>
            <person name="Lilburn T.G."/>
            <person name="Beck B.J."/>
            <person name="De Vos P."/>
            <person name="Vandamme P."/>
            <person name="Eisen J.A."/>
            <person name="Garrity G."/>
            <person name="Hugenholtz P."/>
            <person name="Kyrpides N.C."/>
        </authorList>
    </citation>
    <scope>NUCLEOTIDE SEQUENCE [LARGE SCALE GENOMIC DNA]</scope>
    <source>
        <strain evidence="9 10">CV53</strain>
    </source>
</reference>
<feature type="region of interest" description="Disordered" evidence="5">
    <location>
        <begin position="121"/>
        <end position="148"/>
    </location>
</feature>
<keyword evidence="4" id="KW-0186">Copper</keyword>
<comment type="subcellular location">
    <subcellularLocation>
        <location evidence="1">Cell envelope</location>
    </subcellularLocation>
</comment>
<feature type="transmembrane region" description="Helical" evidence="6">
    <location>
        <begin position="155"/>
        <end position="174"/>
    </location>
</feature>
<feature type="signal peptide" evidence="7">
    <location>
        <begin position="1"/>
        <end position="22"/>
    </location>
</feature>
<evidence type="ECO:0000256" key="6">
    <source>
        <dbReference type="SAM" id="Phobius"/>
    </source>
</evidence>
<keyword evidence="6" id="KW-0472">Membrane</keyword>
<evidence type="ECO:0000313" key="10">
    <source>
        <dbReference type="Proteomes" id="UP000295689"/>
    </source>
</evidence>
<feature type="chain" id="PRO_5020631867" description="CopC domain-containing protein" evidence="7">
    <location>
        <begin position="23"/>
        <end position="178"/>
    </location>
</feature>
<evidence type="ECO:0000256" key="2">
    <source>
        <dbReference type="ARBA" id="ARBA00022723"/>
    </source>
</evidence>
<evidence type="ECO:0000256" key="3">
    <source>
        <dbReference type="ARBA" id="ARBA00022729"/>
    </source>
</evidence>
<keyword evidence="6" id="KW-1133">Transmembrane helix</keyword>
<keyword evidence="2" id="KW-0479">Metal-binding</keyword>
<dbReference type="GO" id="GO:0030313">
    <property type="term" value="C:cell envelope"/>
    <property type="evidence" value="ECO:0007669"/>
    <property type="project" value="UniProtKB-SubCell"/>
</dbReference>
<protein>
    <recommendedName>
        <fullName evidence="8">CopC domain-containing protein</fullName>
    </recommendedName>
</protein>
<proteinExistence type="predicted"/>
<feature type="compositionally biased region" description="Basic and acidic residues" evidence="5">
    <location>
        <begin position="128"/>
        <end position="148"/>
    </location>
</feature>
<dbReference type="Gene3D" id="2.60.40.1220">
    <property type="match status" value="1"/>
</dbReference>
<dbReference type="AlphaFoldDB" id="A0A4R2B200"/>
<dbReference type="GO" id="GO:0046688">
    <property type="term" value="P:response to copper ion"/>
    <property type="evidence" value="ECO:0007669"/>
    <property type="project" value="InterPro"/>
</dbReference>
<dbReference type="GO" id="GO:0042597">
    <property type="term" value="C:periplasmic space"/>
    <property type="evidence" value="ECO:0007669"/>
    <property type="project" value="InterPro"/>
</dbReference>
<sequence>MKKLITIAFLFYMMLPAMLAHAHTGLETSNPKEGEVVSQQLEEVVLTYETVIESLSTMELVNAKQTKIPLNNLTVEGNTMMANLGQELENGAYSINWKIVGKDGHTIEGKVNFQVQLEGDTVADEPQDDRGQAADESKKQDEPQDVKAENEEGNLFQILIIGLAIVLAVSFLVLRKKK</sequence>
<evidence type="ECO:0000256" key="7">
    <source>
        <dbReference type="SAM" id="SignalP"/>
    </source>
</evidence>
<dbReference type="EMBL" id="SLVV01000014">
    <property type="protein sequence ID" value="TCN20471.1"/>
    <property type="molecule type" value="Genomic_DNA"/>
</dbReference>
<dbReference type="GO" id="GO:0006825">
    <property type="term" value="P:copper ion transport"/>
    <property type="evidence" value="ECO:0007669"/>
    <property type="project" value="InterPro"/>
</dbReference>
<dbReference type="InterPro" id="IPR007348">
    <property type="entry name" value="CopC_dom"/>
</dbReference>
<accession>A0A4R2B200</accession>
<dbReference type="PANTHER" id="PTHR34820">
    <property type="entry name" value="INNER MEMBRANE PROTEIN YEBZ"/>
    <property type="match status" value="1"/>
</dbReference>
<dbReference type="InterPro" id="IPR032694">
    <property type="entry name" value="CopC/D"/>
</dbReference>
<evidence type="ECO:0000256" key="1">
    <source>
        <dbReference type="ARBA" id="ARBA00004196"/>
    </source>
</evidence>
<dbReference type="GO" id="GO:0005507">
    <property type="term" value="F:copper ion binding"/>
    <property type="evidence" value="ECO:0007669"/>
    <property type="project" value="InterPro"/>
</dbReference>
<keyword evidence="6" id="KW-0812">Transmembrane</keyword>
<comment type="caution">
    <text evidence="9">The sequence shown here is derived from an EMBL/GenBank/DDBJ whole genome shotgun (WGS) entry which is preliminary data.</text>
</comment>
<organism evidence="9 10">
    <name type="scientific">Mesobacillus foraminis</name>
    <dbReference type="NCBI Taxonomy" id="279826"/>
    <lineage>
        <taxon>Bacteria</taxon>
        <taxon>Bacillati</taxon>
        <taxon>Bacillota</taxon>
        <taxon>Bacilli</taxon>
        <taxon>Bacillales</taxon>
        <taxon>Bacillaceae</taxon>
        <taxon>Mesobacillus</taxon>
    </lineage>
</organism>
<dbReference type="InterPro" id="IPR014756">
    <property type="entry name" value="Ig_E-set"/>
</dbReference>
<dbReference type="InterPro" id="IPR014755">
    <property type="entry name" value="Cu-Rt/internalin_Ig-like"/>
</dbReference>
<dbReference type="GO" id="GO:0005886">
    <property type="term" value="C:plasma membrane"/>
    <property type="evidence" value="ECO:0007669"/>
    <property type="project" value="TreeGrafter"/>
</dbReference>
<dbReference type="RefSeq" id="WP_132011081.1">
    <property type="nucleotide sequence ID" value="NZ_JABUHM010000012.1"/>
</dbReference>
<gene>
    <name evidence="9" type="ORF">EV146_11491</name>
</gene>
<name>A0A4R2B200_9BACI</name>
<evidence type="ECO:0000256" key="4">
    <source>
        <dbReference type="ARBA" id="ARBA00023008"/>
    </source>
</evidence>
<evidence type="ECO:0000313" key="9">
    <source>
        <dbReference type="EMBL" id="TCN20471.1"/>
    </source>
</evidence>
<evidence type="ECO:0000256" key="5">
    <source>
        <dbReference type="SAM" id="MobiDB-lite"/>
    </source>
</evidence>
<evidence type="ECO:0000259" key="8">
    <source>
        <dbReference type="Pfam" id="PF04234"/>
    </source>
</evidence>
<dbReference type="SUPFAM" id="SSF81296">
    <property type="entry name" value="E set domains"/>
    <property type="match status" value="1"/>
</dbReference>
<feature type="domain" description="CopC" evidence="8">
    <location>
        <begin position="23"/>
        <end position="115"/>
    </location>
</feature>
<dbReference type="PANTHER" id="PTHR34820:SF4">
    <property type="entry name" value="INNER MEMBRANE PROTEIN YEBZ"/>
    <property type="match status" value="1"/>
</dbReference>
<dbReference type="Proteomes" id="UP000295689">
    <property type="component" value="Unassembled WGS sequence"/>
</dbReference>
<dbReference type="Pfam" id="PF04234">
    <property type="entry name" value="CopC"/>
    <property type="match status" value="1"/>
</dbReference>
<keyword evidence="10" id="KW-1185">Reference proteome</keyword>